<dbReference type="InterPro" id="IPR003313">
    <property type="entry name" value="AraC-bd"/>
</dbReference>
<dbReference type="PANTHER" id="PTHR43280">
    <property type="entry name" value="ARAC-FAMILY TRANSCRIPTIONAL REGULATOR"/>
    <property type="match status" value="1"/>
</dbReference>
<dbReference type="InterPro" id="IPR018060">
    <property type="entry name" value="HTH_AraC"/>
</dbReference>
<protein>
    <submittedName>
        <fullName evidence="5">AraC-like DNA-binding protein</fullName>
    </submittedName>
</protein>
<dbReference type="PANTHER" id="PTHR43280:SF2">
    <property type="entry name" value="HTH-TYPE TRANSCRIPTIONAL REGULATOR EXSA"/>
    <property type="match status" value="1"/>
</dbReference>
<organism evidence="5 6">
    <name type="scientific">Paenibacillus phyllosphaerae</name>
    <dbReference type="NCBI Taxonomy" id="274593"/>
    <lineage>
        <taxon>Bacteria</taxon>
        <taxon>Bacillati</taxon>
        <taxon>Bacillota</taxon>
        <taxon>Bacilli</taxon>
        <taxon>Bacillales</taxon>
        <taxon>Paenibacillaceae</taxon>
        <taxon>Paenibacillus</taxon>
    </lineage>
</organism>
<keyword evidence="6" id="KW-1185">Reference proteome</keyword>
<name>A0A7W5FNZ7_9BACL</name>
<keyword evidence="1" id="KW-0805">Transcription regulation</keyword>
<dbReference type="Proteomes" id="UP000570361">
    <property type="component" value="Unassembled WGS sequence"/>
</dbReference>
<dbReference type="AlphaFoldDB" id="A0A7W5FNZ7"/>
<proteinExistence type="predicted"/>
<evidence type="ECO:0000313" key="5">
    <source>
        <dbReference type="EMBL" id="MBB3111718.1"/>
    </source>
</evidence>
<dbReference type="Pfam" id="PF02311">
    <property type="entry name" value="AraC_binding"/>
    <property type="match status" value="1"/>
</dbReference>
<evidence type="ECO:0000256" key="1">
    <source>
        <dbReference type="ARBA" id="ARBA00023015"/>
    </source>
</evidence>
<dbReference type="EMBL" id="JACHXK010000008">
    <property type="protein sequence ID" value="MBB3111718.1"/>
    <property type="molecule type" value="Genomic_DNA"/>
</dbReference>
<reference evidence="5 6" key="1">
    <citation type="submission" date="2020-08" db="EMBL/GenBank/DDBJ databases">
        <title>Genomic Encyclopedia of Type Strains, Phase III (KMG-III): the genomes of soil and plant-associated and newly described type strains.</title>
        <authorList>
            <person name="Whitman W."/>
        </authorList>
    </citation>
    <scope>NUCLEOTIDE SEQUENCE [LARGE SCALE GENOMIC DNA]</scope>
    <source>
        <strain evidence="5 6">CECT 5862</strain>
    </source>
</reference>
<dbReference type="PROSITE" id="PS01124">
    <property type="entry name" value="HTH_ARAC_FAMILY_2"/>
    <property type="match status" value="1"/>
</dbReference>
<accession>A0A7W5FNZ7</accession>
<gene>
    <name evidence="5" type="ORF">FHS18_003786</name>
</gene>
<dbReference type="SUPFAM" id="SSF46689">
    <property type="entry name" value="Homeodomain-like"/>
    <property type="match status" value="2"/>
</dbReference>
<evidence type="ECO:0000313" key="6">
    <source>
        <dbReference type="Proteomes" id="UP000570361"/>
    </source>
</evidence>
<sequence length="294" mass="34704">MKTIAELSPYVGDTMPYLYDGSSNEHLRVCSVYAFHLFTDGPGEMEIDGQRFPIERRTLIFLRPGQPHAFHISPAHPLSSHNLYCDMWDTGTPVSRHRTFIYAPQPFRLPELSLALPCSELDSLPGVFSLQQHPHLYDAFLHMVKQNNEMRDYRQEMVNALMYAWMLSWYNAVHTRTPRDYRIVRLLEQLEQHPEQREPLEHWWGKCGLKRTYFHELFLRETGMTPKAYQHRLWMRRAANLIQESDLSITAIAERLGYPSIHPFTRHFTAYYGVSPKQFRLHPQMKQDGSMIQR</sequence>
<dbReference type="SMART" id="SM00342">
    <property type="entry name" value="HTH_ARAC"/>
    <property type="match status" value="1"/>
</dbReference>
<dbReference type="RefSeq" id="WP_183601581.1">
    <property type="nucleotide sequence ID" value="NZ_JACHXK010000008.1"/>
</dbReference>
<dbReference type="GO" id="GO:0043565">
    <property type="term" value="F:sequence-specific DNA binding"/>
    <property type="evidence" value="ECO:0007669"/>
    <property type="project" value="InterPro"/>
</dbReference>
<dbReference type="InterPro" id="IPR037923">
    <property type="entry name" value="HTH-like"/>
</dbReference>
<keyword evidence="2 5" id="KW-0238">DNA-binding</keyword>
<dbReference type="Pfam" id="PF12833">
    <property type="entry name" value="HTH_18"/>
    <property type="match status" value="1"/>
</dbReference>
<dbReference type="InterPro" id="IPR009057">
    <property type="entry name" value="Homeodomain-like_sf"/>
</dbReference>
<keyword evidence="3" id="KW-0804">Transcription</keyword>
<dbReference type="GO" id="GO:0003700">
    <property type="term" value="F:DNA-binding transcription factor activity"/>
    <property type="evidence" value="ECO:0007669"/>
    <property type="project" value="InterPro"/>
</dbReference>
<evidence type="ECO:0000256" key="2">
    <source>
        <dbReference type="ARBA" id="ARBA00023125"/>
    </source>
</evidence>
<comment type="caution">
    <text evidence="5">The sequence shown here is derived from an EMBL/GenBank/DDBJ whole genome shotgun (WGS) entry which is preliminary data.</text>
</comment>
<evidence type="ECO:0000259" key="4">
    <source>
        <dbReference type="PROSITE" id="PS01124"/>
    </source>
</evidence>
<evidence type="ECO:0000256" key="3">
    <source>
        <dbReference type="ARBA" id="ARBA00023163"/>
    </source>
</evidence>
<feature type="domain" description="HTH araC/xylS-type" evidence="4">
    <location>
        <begin position="184"/>
        <end position="282"/>
    </location>
</feature>
<dbReference type="Gene3D" id="1.10.10.60">
    <property type="entry name" value="Homeodomain-like"/>
    <property type="match status" value="2"/>
</dbReference>
<dbReference type="SUPFAM" id="SSF51215">
    <property type="entry name" value="Regulatory protein AraC"/>
    <property type="match status" value="1"/>
</dbReference>